<keyword evidence="9" id="KW-1185">Reference proteome</keyword>
<organism evidence="8 9">
    <name type="scientific">Methylocystis echinoides</name>
    <dbReference type="NCBI Taxonomy" id="29468"/>
    <lineage>
        <taxon>Bacteria</taxon>
        <taxon>Pseudomonadati</taxon>
        <taxon>Pseudomonadota</taxon>
        <taxon>Alphaproteobacteria</taxon>
        <taxon>Hyphomicrobiales</taxon>
        <taxon>Methylocystaceae</taxon>
        <taxon>Methylocystis</taxon>
    </lineage>
</organism>
<keyword evidence="2 6" id="KW-0732">Signal</keyword>
<protein>
    <recommendedName>
        <fullName evidence="7">Outer membrane protein beta-barrel domain-containing protein</fullName>
    </recommendedName>
</protein>
<keyword evidence="3" id="KW-0472">Membrane</keyword>
<dbReference type="RefSeq" id="WP_281804757.1">
    <property type="nucleotide sequence ID" value="NZ_BSEC01000001.1"/>
</dbReference>
<evidence type="ECO:0000256" key="5">
    <source>
        <dbReference type="ARBA" id="ARBA00038306"/>
    </source>
</evidence>
<dbReference type="PANTHER" id="PTHR34001">
    <property type="entry name" value="BLL7405 PROTEIN"/>
    <property type="match status" value="1"/>
</dbReference>
<accession>A0A9W6LTL9</accession>
<evidence type="ECO:0000256" key="6">
    <source>
        <dbReference type="SAM" id="SignalP"/>
    </source>
</evidence>
<dbReference type="InterPro" id="IPR027385">
    <property type="entry name" value="Beta-barrel_OMP"/>
</dbReference>
<dbReference type="Gene3D" id="2.40.160.20">
    <property type="match status" value="1"/>
</dbReference>
<evidence type="ECO:0000256" key="1">
    <source>
        <dbReference type="ARBA" id="ARBA00004442"/>
    </source>
</evidence>
<proteinExistence type="inferred from homology"/>
<dbReference type="Proteomes" id="UP001144323">
    <property type="component" value="Unassembled WGS sequence"/>
</dbReference>
<evidence type="ECO:0000256" key="4">
    <source>
        <dbReference type="ARBA" id="ARBA00023237"/>
    </source>
</evidence>
<feature type="domain" description="Outer membrane protein beta-barrel" evidence="7">
    <location>
        <begin position="38"/>
        <end position="289"/>
    </location>
</feature>
<evidence type="ECO:0000259" key="7">
    <source>
        <dbReference type="Pfam" id="PF13505"/>
    </source>
</evidence>
<dbReference type="EMBL" id="BSEC01000001">
    <property type="protein sequence ID" value="GLI94641.1"/>
    <property type="molecule type" value="Genomic_DNA"/>
</dbReference>
<reference evidence="8" key="1">
    <citation type="journal article" date="2023" name="Int. J. Syst. Evol. Microbiol.">
        <title>Methylocystis iwaonis sp. nov., a type II methane-oxidizing bacterium from surface soil of a rice paddy field in Japan, and emended description of the genus Methylocystis (ex Whittenbury et al. 1970) Bowman et al. 1993.</title>
        <authorList>
            <person name="Kaise H."/>
            <person name="Sawadogo J.B."/>
            <person name="Alam M.S."/>
            <person name="Ueno C."/>
            <person name="Dianou D."/>
            <person name="Shinjo R."/>
            <person name="Asakawa S."/>
        </authorList>
    </citation>
    <scope>NUCLEOTIDE SEQUENCE</scope>
    <source>
        <strain evidence="8">LMG27198</strain>
    </source>
</reference>
<feature type="signal peptide" evidence="6">
    <location>
        <begin position="1"/>
        <end position="23"/>
    </location>
</feature>
<evidence type="ECO:0000256" key="3">
    <source>
        <dbReference type="ARBA" id="ARBA00023136"/>
    </source>
</evidence>
<evidence type="ECO:0000256" key="2">
    <source>
        <dbReference type="ARBA" id="ARBA00022729"/>
    </source>
</evidence>
<gene>
    <name evidence="8" type="ORF">LMG27198_36330</name>
</gene>
<dbReference type="PANTHER" id="PTHR34001:SF3">
    <property type="entry name" value="BLL7405 PROTEIN"/>
    <property type="match status" value="1"/>
</dbReference>
<feature type="chain" id="PRO_5040719915" description="Outer membrane protein beta-barrel domain-containing protein" evidence="6">
    <location>
        <begin position="24"/>
        <end position="581"/>
    </location>
</feature>
<dbReference type="GO" id="GO:0009279">
    <property type="term" value="C:cell outer membrane"/>
    <property type="evidence" value="ECO:0007669"/>
    <property type="project" value="UniProtKB-SubCell"/>
</dbReference>
<evidence type="ECO:0000313" key="9">
    <source>
        <dbReference type="Proteomes" id="UP001144323"/>
    </source>
</evidence>
<dbReference type="Pfam" id="PF13505">
    <property type="entry name" value="OMP_b-brl"/>
    <property type="match status" value="1"/>
</dbReference>
<dbReference type="AlphaFoldDB" id="A0A9W6LTL9"/>
<name>A0A9W6LTL9_9HYPH</name>
<comment type="subcellular location">
    <subcellularLocation>
        <location evidence="1">Cell outer membrane</location>
    </subcellularLocation>
</comment>
<dbReference type="SUPFAM" id="SSF56925">
    <property type="entry name" value="OMPA-like"/>
    <property type="match status" value="1"/>
</dbReference>
<keyword evidence="4" id="KW-0998">Cell outer membrane</keyword>
<comment type="caution">
    <text evidence="8">The sequence shown here is derived from an EMBL/GenBank/DDBJ whole genome shotgun (WGS) entry which is preliminary data.</text>
</comment>
<evidence type="ECO:0000313" key="8">
    <source>
        <dbReference type="EMBL" id="GLI94641.1"/>
    </source>
</evidence>
<dbReference type="InterPro" id="IPR011250">
    <property type="entry name" value="OMP/PagP_B-barrel"/>
</dbReference>
<comment type="similarity">
    <text evidence="5">Belongs to the Omp25/RopB family.</text>
</comment>
<dbReference type="InterPro" id="IPR051692">
    <property type="entry name" value="OMP-like"/>
</dbReference>
<sequence length="581" mass="62528">MLSNFRQKAVFLLGLSLAGPAFGADLPAAKAPPLPPPAVFTWTGLYVGFNGGYTWAASRPITIASVNIYDKPYLSDRLFDFGPASAAGVAADVSARLNGFFFGGQLGYNWQFADRLIVGVEADVQGLGVRGGRGQNTLYEAGRLGTAQTSMKLDRDLEFLGTARGRLGYALTPTLMAYVTGGLAYGGANMSGAVSQTLRPGLLLSDTTRGDRFGILTGWTVGAGAEMALSRNLSAKLEYLFYDLGNLWINNGSLQHKALLTGEPFVADAIAAHTRYSGHVVRAGLNYRFDATMPETSGSAATPLFASPHFEPVARPRFDNWKFMVMPYLWAINLNGTMTMRGETVDVNATFIDAVTRSSSFPLAFMGRAEAENGPFFAYGDMVWAQMRFDGSALSLRSPLPDLSVAASASGRLKTTIAIGEAGFGYELGRWKLSNAPESFTAIDAYTGLRYVNMTVNLNAEIVAAAFSPLLDWSTSGGKSVLGTGTMWWMDPVIGLRMRHSFAPGSRFETRADIGGFGAGSKFSWQFYSGYSADFDYKSTKFTALVGYRALGMNFTKYVNGRENGMNQTIHGPVVGLGVKF</sequence>